<keyword evidence="3" id="KW-1185">Reference proteome</keyword>
<accession>A0ABT2Y4K3</accession>
<dbReference type="InterPro" id="IPR037523">
    <property type="entry name" value="VOC_core"/>
</dbReference>
<name>A0ABT2Y4K3_9MOLU</name>
<dbReference type="PANTHER" id="PTHR43279">
    <property type="entry name" value="CATECHOL-2,3-DIOXYGENASE"/>
    <property type="match status" value="1"/>
</dbReference>
<dbReference type="EMBL" id="JAOVQM010000002">
    <property type="protein sequence ID" value="MCV2231665.1"/>
    <property type="molecule type" value="Genomic_DNA"/>
</dbReference>
<dbReference type="Proteomes" id="UP001177160">
    <property type="component" value="Unassembled WGS sequence"/>
</dbReference>
<organism evidence="2 3">
    <name type="scientific">Paracholeplasma manati</name>
    <dbReference type="NCBI Taxonomy" id="591373"/>
    <lineage>
        <taxon>Bacteria</taxon>
        <taxon>Bacillati</taxon>
        <taxon>Mycoplasmatota</taxon>
        <taxon>Mollicutes</taxon>
        <taxon>Acholeplasmatales</taxon>
        <taxon>Acholeplasmataceae</taxon>
        <taxon>Paracholeplasma</taxon>
    </lineage>
</organism>
<dbReference type="Pfam" id="PF00903">
    <property type="entry name" value="Glyoxalase"/>
    <property type="match status" value="1"/>
</dbReference>
<reference evidence="2" key="1">
    <citation type="submission" date="2022-09" db="EMBL/GenBank/DDBJ databases">
        <title>Novel Mycoplasma species identified in domestic and wild animals.</title>
        <authorList>
            <person name="Volokhov D.V."/>
            <person name="Furtak V.A."/>
            <person name="Zagorodnyaya T.A."/>
        </authorList>
    </citation>
    <scope>NUCLEOTIDE SEQUENCE</scope>
    <source>
        <strain evidence="2">Oakley</strain>
    </source>
</reference>
<sequence>MSIYHQPDAVYPVSLSLKIRNVEKSKYFYTHILGFSIYEETPEHIYYTINGSDVILKTFIDLNASPRQPVQGLYHVAYLLPTKKALGQLVYHIAKNKYPITGGADHGISDALYLNDPDGNGIELYVDKDPTYWKDIDTHPEKVENQPFDYDYYLKINPSIFTKIDSNTILGHMHQHTINLKNSSNFYQKVLGYNLFLNVHSAHFLSSKAYHHHLALNTWANPVKAKADSVGLLDVTYVLSTDEAYNRAIQALDDLKMPYTIHQGIIHTEDTDGVKLILKK</sequence>
<feature type="domain" description="VOC" evidence="1">
    <location>
        <begin position="11"/>
        <end position="127"/>
    </location>
</feature>
<dbReference type="InterPro" id="IPR004360">
    <property type="entry name" value="Glyas_Fos-R_dOase_dom"/>
</dbReference>
<evidence type="ECO:0000313" key="2">
    <source>
        <dbReference type="EMBL" id="MCV2231665.1"/>
    </source>
</evidence>
<dbReference type="PROSITE" id="PS51819">
    <property type="entry name" value="VOC"/>
    <property type="match status" value="1"/>
</dbReference>
<dbReference type="SUPFAM" id="SSF54593">
    <property type="entry name" value="Glyoxalase/Bleomycin resistance protein/Dihydroxybiphenyl dioxygenase"/>
    <property type="match status" value="2"/>
</dbReference>
<protein>
    <submittedName>
        <fullName evidence="2">VOC family protein</fullName>
    </submittedName>
</protein>
<gene>
    <name evidence="2" type="ORF">N7548_02385</name>
</gene>
<dbReference type="PANTHER" id="PTHR43279:SF1">
    <property type="entry name" value="CATECHOL-2,3-DIOXYGENASE"/>
    <property type="match status" value="1"/>
</dbReference>
<dbReference type="Gene3D" id="3.10.180.10">
    <property type="entry name" value="2,3-Dihydroxybiphenyl 1,2-Dioxygenase, domain 1"/>
    <property type="match status" value="2"/>
</dbReference>
<comment type="caution">
    <text evidence="2">The sequence shown here is derived from an EMBL/GenBank/DDBJ whole genome shotgun (WGS) entry which is preliminary data.</text>
</comment>
<proteinExistence type="predicted"/>
<evidence type="ECO:0000259" key="1">
    <source>
        <dbReference type="PROSITE" id="PS51819"/>
    </source>
</evidence>
<dbReference type="InterPro" id="IPR029068">
    <property type="entry name" value="Glyas_Bleomycin-R_OHBP_Dase"/>
</dbReference>
<dbReference type="RefSeq" id="WP_263607804.1">
    <property type="nucleotide sequence ID" value="NZ_JAOVQM010000002.1"/>
</dbReference>
<evidence type="ECO:0000313" key="3">
    <source>
        <dbReference type="Proteomes" id="UP001177160"/>
    </source>
</evidence>